<evidence type="ECO:0000256" key="3">
    <source>
        <dbReference type="ARBA" id="ARBA00022692"/>
    </source>
</evidence>
<evidence type="ECO:0000313" key="8">
    <source>
        <dbReference type="Proteomes" id="UP000477980"/>
    </source>
</evidence>
<gene>
    <name evidence="7" type="ORF">F7D25_12935</name>
</gene>
<keyword evidence="2" id="KW-1003">Cell membrane</keyword>
<feature type="transmembrane region" description="Helical" evidence="6">
    <location>
        <begin position="47"/>
        <end position="66"/>
    </location>
</feature>
<dbReference type="GO" id="GO:0005886">
    <property type="term" value="C:plasma membrane"/>
    <property type="evidence" value="ECO:0007669"/>
    <property type="project" value="UniProtKB-SubCell"/>
</dbReference>
<accession>A0A6G1VP14</accession>
<comment type="subcellular location">
    <subcellularLocation>
        <location evidence="1">Cell membrane</location>
        <topology evidence="1">Multi-pass membrane protein</topology>
    </subcellularLocation>
</comment>
<dbReference type="AlphaFoldDB" id="A0A6G1VP14"/>
<dbReference type="EMBL" id="VZAH01000124">
    <property type="protein sequence ID" value="MQP15295.1"/>
    <property type="molecule type" value="Genomic_DNA"/>
</dbReference>
<feature type="transmembrane region" description="Helical" evidence="6">
    <location>
        <begin position="20"/>
        <end position="41"/>
    </location>
</feature>
<dbReference type="InterPro" id="IPR002797">
    <property type="entry name" value="Polysacc_synth"/>
</dbReference>
<feature type="transmembrane region" description="Helical" evidence="6">
    <location>
        <begin position="153"/>
        <end position="169"/>
    </location>
</feature>
<evidence type="ECO:0000256" key="6">
    <source>
        <dbReference type="SAM" id="Phobius"/>
    </source>
</evidence>
<feature type="transmembrane region" description="Helical" evidence="6">
    <location>
        <begin position="291"/>
        <end position="314"/>
    </location>
</feature>
<keyword evidence="5 6" id="KW-0472">Membrane</keyword>
<evidence type="ECO:0000256" key="2">
    <source>
        <dbReference type="ARBA" id="ARBA00022475"/>
    </source>
</evidence>
<protein>
    <submittedName>
        <fullName evidence="7">Oligosaccharide flippase family protein</fullName>
    </submittedName>
</protein>
<sequence>MIISKVVKSKLFSNIFNQFLLYGFSQILPFLLMPYLLATIGVAKYGLVNFVLAFSFYFQVVNEWGFDLSNVRHVVKNRDNSKELSKIFWSIIGCKGLLLIMSLLIYTLIIFLIPKFHGNEWLYFWAFIRLFGIIITPFWLFRSMEDMKYVTRISLLCKCLCILPIFFVVKLPSDYNWVMCFFSLEALSSGIVSMLIAIKRYRLQFYRVRPLDIRFYFKDSLPFFTSVFLTRIYQTSNTFVLGLVCGDSVTGIYSASEKLHNSYASLVAPLINHIFYPYFSRVKNFVRINKMVLTIIISNLIILILVYIVSPYLIPLFIKVEVNNIINYFNIFLLVLVFSVSNEILGFPYLGILGHIKEVKDSTWYASLFYLSLLLLFLFFGMVNVLNLILLLLGTNIVSLLFRLSFIKKSLSRA</sequence>
<dbReference type="Pfam" id="PF01943">
    <property type="entry name" value="Polysacc_synt"/>
    <property type="match status" value="1"/>
</dbReference>
<dbReference type="PANTHER" id="PTHR30250:SF11">
    <property type="entry name" value="O-ANTIGEN TRANSPORTER-RELATED"/>
    <property type="match status" value="1"/>
</dbReference>
<dbReference type="Proteomes" id="UP000477980">
    <property type="component" value="Unassembled WGS sequence"/>
</dbReference>
<feature type="transmembrane region" description="Helical" evidence="6">
    <location>
        <begin position="326"/>
        <end position="352"/>
    </location>
</feature>
<keyword evidence="4 6" id="KW-1133">Transmembrane helix</keyword>
<dbReference type="RefSeq" id="WP_153090912.1">
    <property type="nucleotide sequence ID" value="NZ_VZAH01000124.1"/>
</dbReference>
<evidence type="ECO:0000256" key="5">
    <source>
        <dbReference type="ARBA" id="ARBA00023136"/>
    </source>
</evidence>
<feature type="transmembrane region" description="Helical" evidence="6">
    <location>
        <begin position="87"/>
        <end position="109"/>
    </location>
</feature>
<dbReference type="InterPro" id="IPR050833">
    <property type="entry name" value="Poly_Biosynth_Transport"/>
</dbReference>
<feature type="transmembrane region" description="Helical" evidence="6">
    <location>
        <begin position="388"/>
        <end position="406"/>
    </location>
</feature>
<evidence type="ECO:0000256" key="4">
    <source>
        <dbReference type="ARBA" id="ARBA00022989"/>
    </source>
</evidence>
<feature type="transmembrane region" description="Helical" evidence="6">
    <location>
        <begin position="121"/>
        <end position="141"/>
    </location>
</feature>
<feature type="transmembrane region" description="Helical" evidence="6">
    <location>
        <begin position="175"/>
        <end position="198"/>
    </location>
</feature>
<keyword evidence="3 6" id="KW-0812">Transmembrane</keyword>
<dbReference type="OrthoDB" id="9815702at2"/>
<name>A0A6G1VP14_9BACT</name>
<dbReference type="PANTHER" id="PTHR30250">
    <property type="entry name" value="PST FAMILY PREDICTED COLANIC ACID TRANSPORTER"/>
    <property type="match status" value="1"/>
</dbReference>
<feature type="transmembrane region" description="Helical" evidence="6">
    <location>
        <begin position="364"/>
        <end position="382"/>
    </location>
</feature>
<comment type="caution">
    <text evidence="7">The sequence shown here is derived from an EMBL/GenBank/DDBJ whole genome shotgun (WGS) entry which is preliminary data.</text>
</comment>
<reference evidence="7 8" key="1">
    <citation type="submission" date="2019-09" db="EMBL/GenBank/DDBJ databases">
        <title>Distinct polysaccharide growth profiles of human intestinal Prevotella copri isolates.</title>
        <authorList>
            <person name="Fehlner-Peach H."/>
            <person name="Magnabosco C."/>
            <person name="Raghavan V."/>
            <person name="Scher J.U."/>
            <person name="Tett A."/>
            <person name="Cox L.M."/>
            <person name="Gottsegen C."/>
            <person name="Watters A."/>
            <person name="Wiltshire- Gordon J.D."/>
            <person name="Segata N."/>
            <person name="Bonneau R."/>
            <person name="Littman D.R."/>
        </authorList>
    </citation>
    <scope>NUCLEOTIDE SEQUENCE [LARGE SCALE GENOMIC DNA]</scope>
    <source>
        <strain evidence="8">iAA917</strain>
    </source>
</reference>
<proteinExistence type="predicted"/>
<evidence type="ECO:0000256" key="1">
    <source>
        <dbReference type="ARBA" id="ARBA00004651"/>
    </source>
</evidence>
<organism evidence="7 8">
    <name type="scientific">Segatella copri</name>
    <dbReference type="NCBI Taxonomy" id="165179"/>
    <lineage>
        <taxon>Bacteria</taxon>
        <taxon>Pseudomonadati</taxon>
        <taxon>Bacteroidota</taxon>
        <taxon>Bacteroidia</taxon>
        <taxon>Bacteroidales</taxon>
        <taxon>Prevotellaceae</taxon>
        <taxon>Segatella</taxon>
    </lineage>
</organism>
<evidence type="ECO:0000313" key="7">
    <source>
        <dbReference type="EMBL" id="MQP15295.1"/>
    </source>
</evidence>